<keyword evidence="1" id="KW-1133">Transmembrane helix</keyword>
<reference evidence="3" key="1">
    <citation type="journal article" date="2018" name="Gigascience">
        <title>Genome assembly of the Pink Ipe (Handroanthus impetiginosus, Bignoniaceae), a highly valued, ecologically keystone Neotropical timber forest tree.</title>
        <authorList>
            <person name="Silva-Junior O.B."/>
            <person name="Grattapaglia D."/>
            <person name="Novaes E."/>
            <person name="Collevatti R.G."/>
        </authorList>
    </citation>
    <scope>NUCLEOTIDE SEQUENCE [LARGE SCALE GENOMIC DNA]</scope>
    <source>
        <strain evidence="3">cv. UFG-1</strain>
    </source>
</reference>
<organism evidence="2 3">
    <name type="scientific">Handroanthus impetiginosus</name>
    <dbReference type="NCBI Taxonomy" id="429701"/>
    <lineage>
        <taxon>Eukaryota</taxon>
        <taxon>Viridiplantae</taxon>
        <taxon>Streptophyta</taxon>
        <taxon>Embryophyta</taxon>
        <taxon>Tracheophyta</taxon>
        <taxon>Spermatophyta</taxon>
        <taxon>Magnoliopsida</taxon>
        <taxon>eudicotyledons</taxon>
        <taxon>Gunneridae</taxon>
        <taxon>Pentapetalae</taxon>
        <taxon>asterids</taxon>
        <taxon>lamiids</taxon>
        <taxon>Lamiales</taxon>
        <taxon>Bignoniaceae</taxon>
        <taxon>Crescentiina</taxon>
        <taxon>Tabebuia alliance</taxon>
        <taxon>Handroanthus</taxon>
    </lineage>
</organism>
<evidence type="ECO:0000256" key="1">
    <source>
        <dbReference type="SAM" id="Phobius"/>
    </source>
</evidence>
<evidence type="ECO:0000313" key="3">
    <source>
        <dbReference type="Proteomes" id="UP000231279"/>
    </source>
</evidence>
<gene>
    <name evidence="2" type="ORF">CDL12_14049</name>
</gene>
<keyword evidence="3" id="KW-1185">Reference proteome</keyword>
<dbReference type="AlphaFoldDB" id="A0A2G9H740"/>
<proteinExistence type="predicted"/>
<feature type="transmembrane region" description="Helical" evidence="1">
    <location>
        <begin position="12"/>
        <end position="30"/>
    </location>
</feature>
<accession>A0A2G9H740</accession>
<protein>
    <submittedName>
        <fullName evidence="2">Uncharacterized protein</fullName>
    </submittedName>
</protein>
<dbReference type="Proteomes" id="UP000231279">
    <property type="component" value="Unassembled WGS sequence"/>
</dbReference>
<dbReference type="EMBL" id="NKXS01002496">
    <property type="protein sequence ID" value="PIN13329.1"/>
    <property type="molecule type" value="Genomic_DNA"/>
</dbReference>
<keyword evidence="1" id="KW-0472">Membrane</keyword>
<comment type="caution">
    <text evidence="2">The sequence shown here is derived from an EMBL/GenBank/DDBJ whole genome shotgun (WGS) entry which is preliminary data.</text>
</comment>
<sequence length="52" mass="6059">MLDLYLCLTMYLELLSMVVDLLVLFCYKFFKKIGAMCKLCMVSHLWFSPAGD</sequence>
<name>A0A2G9H740_9LAMI</name>
<evidence type="ECO:0000313" key="2">
    <source>
        <dbReference type="EMBL" id="PIN13329.1"/>
    </source>
</evidence>
<keyword evidence="1" id="KW-0812">Transmembrane</keyword>